<evidence type="ECO:0000256" key="12">
    <source>
        <dbReference type="ARBA" id="ARBA00023004"/>
    </source>
</evidence>
<feature type="compositionally biased region" description="Gly residues" evidence="20">
    <location>
        <begin position="269"/>
        <end position="292"/>
    </location>
</feature>
<evidence type="ECO:0000256" key="19">
    <source>
        <dbReference type="RuleBase" id="RU367041"/>
    </source>
</evidence>
<keyword evidence="14 19" id="KW-0238">DNA-binding</keyword>
<dbReference type="FunFam" id="3.40.50.300:FF:000721">
    <property type="entry name" value="DNA replication ATP-dependent helicase/nuclease DNA2"/>
    <property type="match status" value="1"/>
</dbReference>
<comment type="catalytic activity">
    <reaction evidence="18 19">
        <text>ATP + H2O = ADP + phosphate + H(+)</text>
        <dbReference type="Rhea" id="RHEA:13065"/>
        <dbReference type="ChEBI" id="CHEBI:15377"/>
        <dbReference type="ChEBI" id="CHEBI:15378"/>
        <dbReference type="ChEBI" id="CHEBI:30616"/>
        <dbReference type="ChEBI" id="CHEBI:43474"/>
        <dbReference type="ChEBI" id="CHEBI:456216"/>
        <dbReference type="EC" id="3.6.4.12"/>
    </reaction>
</comment>
<dbReference type="GO" id="GO:0003677">
    <property type="term" value="F:DNA binding"/>
    <property type="evidence" value="ECO:0007669"/>
    <property type="project" value="UniProtKB-UniRule"/>
</dbReference>
<dbReference type="GO" id="GO:0017116">
    <property type="term" value="F:single-stranded DNA helicase activity"/>
    <property type="evidence" value="ECO:0007669"/>
    <property type="project" value="UniProtKB-UniRule"/>
</dbReference>
<dbReference type="eggNOG" id="KOG1805">
    <property type="taxonomic scope" value="Eukaryota"/>
</dbReference>
<dbReference type="CDD" id="cd18808">
    <property type="entry name" value="SF1_C_Upf1"/>
    <property type="match status" value="1"/>
</dbReference>
<keyword evidence="4 19" id="KW-0235">DNA replication</keyword>
<accession>D7FGT6</accession>
<dbReference type="STRING" id="2880.D7FGT6"/>
<evidence type="ECO:0000256" key="9">
    <source>
        <dbReference type="ARBA" id="ARBA00022801"/>
    </source>
</evidence>
<dbReference type="EC" id="3.1.-.-" evidence="19"/>
<evidence type="ECO:0000256" key="15">
    <source>
        <dbReference type="ARBA" id="ARBA00023204"/>
    </source>
</evidence>
<keyword evidence="10 19" id="KW-0347">Helicase</keyword>
<evidence type="ECO:0000256" key="13">
    <source>
        <dbReference type="ARBA" id="ARBA00023014"/>
    </source>
</evidence>
<dbReference type="InterPro" id="IPR026851">
    <property type="entry name" value="Dna2/JHS1_DEXXQ-box"/>
</dbReference>
<feature type="domain" description="DNA2/NAM7 helicase helicase" evidence="21">
    <location>
        <begin position="104"/>
        <end position="174"/>
    </location>
</feature>
<dbReference type="GO" id="GO:0005524">
    <property type="term" value="F:ATP binding"/>
    <property type="evidence" value="ECO:0007669"/>
    <property type="project" value="UniProtKB-UniRule"/>
</dbReference>
<dbReference type="GO" id="GO:0005694">
    <property type="term" value="C:chromosome"/>
    <property type="evidence" value="ECO:0007669"/>
    <property type="project" value="UniProtKB-SubCell"/>
</dbReference>
<feature type="domain" description="DNA2/NAM7 helicase helicase" evidence="21">
    <location>
        <begin position="6"/>
        <end position="97"/>
    </location>
</feature>
<keyword evidence="24" id="KW-1185">Reference proteome</keyword>
<feature type="domain" description="DNA2/NAM7 helicase-like C-terminal" evidence="22">
    <location>
        <begin position="182"/>
        <end position="230"/>
    </location>
</feature>
<keyword evidence="3 19" id="KW-0004">4Fe-4S</keyword>
<dbReference type="PANTHER" id="PTHR10887">
    <property type="entry name" value="DNA2/NAM7 HELICASE FAMILY"/>
    <property type="match status" value="1"/>
</dbReference>
<evidence type="ECO:0000256" key="8">
    <source>
        <dbReference type="ARBA" id="ARBA00022763"/>
    </source>
</evidence>
<organism evidence="23 24">
    <name type="scientific">Ectocarpus siliculosus</name>
    <name type="common">Brown alga</name>
    <name type="synonym">Conferva siliculosa</name>
    <dbReference type="NCBI Taxonomy" id="2880"/>
    <lineage>
        <taxon>Eukaryota</taxon>
        <taxon>Sar</taxon>
        <taxon>Stramenopiles</taxon>
        <taxon>Ochrophyta</taxon>
        <taxon>PX clade</taxon>
        <taxon>Phaeophyceae</taxon>
        <taxon>Ectocarpales</taxon>
        <taxon>Ectocarpaceae</taxon>
        <taxon>Ectocarpus</taxon>
    </lineage>
</organism>
<keyword evidence="16 19" id="KW-0539">Nucleus</keyword>
<comment type="subcellular location">
    <subcellularLocation>
        <location evidence="19">Nucleus</location>
    </subcellularLocation>
    <subcellularLocation>
        <location evidence="19">Chromosome</location>
    </subcellularLocation>
</comment>
<keyword evidence="5 19" id="KW-0540">Nuclease</keyword>
<dbReference type="InterPro" id="IPR041677">
    <property type="entry name" value="DNA2/NAM7_AAA_11"/>
</dbReference>
<dbReference type="GO" id="GO:0033567">
    <property type="term" value="P:DNA replication, Okazaki fragment processing"/>
    <property type="evidence" value="ECO:0007669"/>
    <property type="project" value="UniProtKB-UniRule"/>
</dbReference>
<evidence type="ECO:0000256" key="7">
    <source>
        <dbReference type="ARBA" id="ARBA00022741"/>
    </source>
</evidence>
<feature type="region of interest" description="Disordered" evidence="20">
    <location>
        <begin position="242"/>
        <end position="345"/>
    </location>
</feature>
<evidence type="ECO:0000313" key="23">
    <source>
        <dbReference type="EMBL" id="CBJ28362.1"/>
    </source>
</evidence>
<protein>
    <recommendedName>
        <fullName evidence="19">DNA replication ATP-dependent helicase/nuclease</fullName>
        <ecNumber evidence="19">3.1.-.-</ecNumber>
        <ecNumber evidence="19">3.6.4.12</ecNumber>
    </recommendedName>
</protein>
<dbReference type="GO" id="GO:0005634">
    <property type="term" value="C:nucleus"/>
    <property type="evidence" value="ECO:0007669"/>
    <property type="project" value="UniProtKB-SubCell"/>
</dbReference>
<comment type="function">
    <text evidence="19">Key enzyme involved in DNA replication and DNA repair. Involved in Okazaki fragments processing by cleaving long flaps that escape FEN1: flaps that are longer than 27 nucleotides are coated by replication protein A complex (RPA), leading to recruit DNA2 which cleaves the flap until it is too short to bind RPA and becomes a substrate for FEN1. Also involved in 5'-end resection of DNA during double-strand break (DSB) repair by mediating the cleavage of 5'-ssDNA.</text>
</comment>
<dbReference type="Gene3D" id="3.40.50.300">
    <property type="entry name" value="P-loop containing nucleotide triphosphate hydrolases"/>
    <property type="match status" value="3"/>
</dbReference>
<keyword evidence="19" id="KW-0158">Chromosome</keyword>
<dbReference type="GO" id="GO:0017108">
    <property type="term" value="F:5'-flap endonuclease activity"/>
    <property type="evidence" value="ECO:0007669"/>
    <property type="project" value="UniProtKB-UniRule"/>
</dbReference>
<dbReference type="InterPro" id="IPR047187">
    <property type="entry name" value="SF1_C_Upf1"/>
</dbReference>
<feature type="region of interest" description="Disordered" evidence="20">
    <location>
        <begin position="598"/>
        <end position="679"/>
    </location>
</feature>
<keyword evidence="13 19" id="KW-0411">Iron-sulfur</keyword>
<evidence type="ECO:0000256" key="14">
    <source>
        <dbReference type="ARBA" id="ARBA00023125"/>
    </source>
</evidence>
<gene>
    <name evidence="23" type="ORF">Esi_0101_0091</name>
</gene>
<evidence type="ECO:0000313" key="24">
    <source>
        <dbReference type="Proteomes" id="UP000002630"/>
    </source>
</evidence>
<keyword evidence="15 19" id="KW-0234">DNA repair</keyword>
<evidence type="ECO:0000256" key="18">
    <source>
        <dbReference type="ARBA" id="ARBA00047995"/>
    </source>
</evidence>
<dbReference type="InParanoid" id="D7FGT6"/>
<comment type="similarity">
    <text evidence="2 19">Belongs to the DNA2/NAM7 helicase family.</text>
</comment>
<evidence type="ECO:0000256" key="2">
    <source>
        <dbReference type="ARBA" id="ARBA00007913"/>
    </source>
</evidence>
<dbReference type="InterPro" id="IPR045055">
    <property type="entry name" value="DNA2/NAM7-like"/>
</dbReference>
<dbReference type="Pfam" id="PF13087">
    <property type="entry name" value="AAA_12"/>
    <property type="match status" value="2"/>
</dbReference>
<dbReference type="GO" id="GO:0006281">
    <property type="term" value="P:DNA repair"/>
    <property type="evidence" value="ECO:0007669"/>
    <property type="project" value="UniProtKB-KW"/>
</dbReference>
<evidence type="ECO:0000256" key="6">
    <source>
        <dbReference type="ARBA" id="ARBA00022723"/>
    </source>
</evidence>
<feature type="compositionally biased region" description="Pro residues" evidence="20">
    <location>
        <begin position="242"/>
        <end position="253"/>
    </location>
</feature>
<keyword evidence="11 19" id="KW-0067">ATP-binding</keyword>
<evidence type="ECO:0000256" key="10">
    <source>
        <dbReference type="ARBA" id="ARBA00022806"/>
    </source>
</evidence>
<feature type="domain" description="DNA2/NAM7 helicase-like C-terminal" evidence="22">
    <location>
        <begin position="410"/>
        <end position="522"/>
    </location>
</feature>
<dbReference type="Proteomes" id="UP000002630">
    <property type="component" value="Linkage Group LG29"/>
</dbReference>
<feature type="compositionally biased region" description="Gly residues" evidence="20">
    <location>
        <begin position="626"/>
        <end position="637"/>
    </location>
</feature>
<dbReference type="InterPro" id="IPR027417">
    <property type="entry name" value="P-loop_NTPase"/>
</dbReference>
<keyword evidence="9 19" id="KW-0378">Hydrolase</keyword>
<dbReference type="PANTHER" id="PTHR10887:SF433">
    <property type="entry name" value="DNA REPLICATION ATP-DEPENDENT HELICASE_NUCLEASE DNA2"/>
    <property type="match status" value="1"/>
</dbReference>
<keyword evidence="17 19" id="KW-0511">Multifunctional enzyme</keyword>
<name>D7FGT6_ECTSI</name>
<evidence type="ECO:0000256" key="17">
    <source>
        <dbReference type="ARBA" id="ARBA00023268"/>
    </source>
</evidence>
<comment type="cofactor">
    <cofactor evidence="1">
        <name>[4Fe-4S] cluster</name>
        <dbReference type="ChEBI" id="CHEBI:49883"/>
    </cofactor>
</comment>
<evidence type="ECO:0000256" key="4">
    <source>
        <dbReference type="ARBA" id="ARBA00022705"/>
    </source>
</evidence>
<reference evidence="23 24" key="1">
    <citation type="journal article" date="2010" name="Nature">
        <title>The Ectocarpus genome and the independent evolution of multicellularity in brown algae.</title>
        <authorList>
            <person name="Cock J.M."/>
            <person name="Sterck L."/>
            <person name="Rouze P."/>
            <person name="Scornet D."/>
            <person name="Allen A.E."/>
            <person name="Amoutzias G."/>
            <person name="Anthouard V."/>
            <person name="Artiguenave F."/>
            <person name="Aury J.M."/>
            <person name="Badger J.H."/>
            <person name="Beszteri B."/>
            <person name="Billiau K."/>
            <person name="Bonnet E."/>
            <person name="Bothwell J.H."/>
            <person name="Bowler C."/>
            <person name="Boyen C."/>
            <person name="Brownlee C."/>
            <person name="Carrano C.J."/>
            <person name="Charrier B."/>
            <person name="Cho G.Y."/>
            <person name="Coelho S.M."/>
            <person name="Collen J."/>
            <person name="Corre E."/>
            <person name="Da Silva C."/>
            <person name="Delage L."/>
            <person name="Delaroque N."/>
            <person name="Dittami S.M."/>
            <person name="Doulbeau S."/>
            <person name="Elias M."/>
            <person name="Farnham G."/>
            <person name="Gachon C.M."/>
            <person name="Gschloessl B."/>
            <person name="Heesch S."/>
            <person name="Jabbari K."/>
            <person name="Jubin C."/>
            <person name="Kawai H."/>
            <person name="Kimura K."/>
            <person name="Kloareg B."/>
            <person name="Kupper F.C."/>
            <person name="Lang D."/>
            <person name="Le Bail A."/>
            <person name="Leblanc C."/>
            <person name="Lerouge P."/>
            <person name="Lohr M."/>
            <person name="Lopez P.J."/>
            <person name="Martens C."/>
            <person name="Maumus F."/>
            <person name="Michel G."/>
            <person name="Miranda-Saavedra D."/>
            <person name="Morales J."/>
            <person name="Moreau H."/>
            <person name="Motomura T."/>
            <person name="Nagasato C."/>
            <person name="Napoli C.A."/>
            <person name="Nelson D.R."/>
            <person name="Nyvall-Collen P."/>
            <person name="Peters A.F."/>
            <person name="Pommier C."/>
            <person name="Potin P."/>
            <person name="Poulain J."/>
            <person name="Quesneville H."/>
            <person name="Read B."/>
            <person name="Rensing S.A."/>
            <person name="Ritter A."/>
            <person name="Rousvoal S."/>
            <person name="Samanta M."/>
            <person name="Samson G."/>
            <person name="Schroeder D.C."/>
            <person name="Segurens B."/>
            <person name="Strittmatter M."/>
            <person name="Tonon T."/>
            <person name="Tregear J.W."/>
            <person name="Valentin K."/>
            <person name="von Dassow P."/>
            <person name="Yamagishi T."/>
            <person name="Van de Peer Y."/>
            <person name="Wincker P."/>
        </authorList>
    </citation>
    <scope>NUCLEOTIDE SEQUENCE [LARGE SCALE GENOMIC DNA]</scope>
    <source>
        <strain evidence="24">Ec32 / CCAP1310/4</strain>
    </source>
</reference>
<proteinExistence type="inferred from homology"/>
<sequence length="679" mass="69296">MFRTALNEDQRDAVRKLVTAKDYALLLGMPGTGKTWTIAFAVRVLLARGASVLVTSYTHSAVDNLLLKLIEEGVPCLRVGKPSSVHPGVRPHCVNYDGSAETTAAYSELVASARVVGCTCLGVKHPLFSHRRFEYCVVDEAGQISQPVVLAPLRCADVFVLVGDHYQLPPLVTSSEALEAGMSESLFRRLCEAHPASLQRLSYQYRMNGDVMALCNDLTYSGRLRCGNATVGAQRLVLPSPAAIPPPRSPSSLPPQLLAPAPVPPSTGAVGGGSGAAAVGSGGGGSGGGASGGRTARGAVGSAADPPGGGGLRRNHHPARRAWQGKTPPPGGGGGGGHPRSSADAGLTPWLSEVLHPDRRVAFLDTDAISPDDGEAVEAGRGAGGGGWGGGVGRPPFAGLEVRSVAEAGEQRGRGTLVNAVECDVVRLLAWGLGVAGFDLGGVGVISPYRSQVQLLQAELKPSFPALEVNTIDKYQGRDKKVIVVSFVRSNAEGTVGHLLRDWRRLNVALSRAKHKLLLVGSLRTLSSCAVLNSLAGILRDRGWVYSLPPGAHRMYPRAVETQEGVGGTGPVPGGTVGVVRGGGTGGTVGMVRVAGGTVRTVREGETSTPWEGPGGSAAAGAGSTSDGGNGGGGGGGPREDENARSGLGAAGVQSGGRVPALGESGRGGGRGARQRCAD</sequence>
<keyword evidence="12 19" id="KW-0408">Iron</keyword>
<dbReference type="EC" id="3.6.4.12" evidence="19"/>
<evidence type="ECO:0000256" key="1">
    <source>
        <dbReference type="ARBA" id="ARBA00001966"/>
    </source>
</evidence>
<dbReference type="GO" id="GO:0046872">
    <property type="term" value="F:metal ion binding"/>
    <property type="evidence" value="ECO:0007669"/>
    <property type="project" value="UniProtKB-UniRule"/>
</dbReference>
<keyword evidence="7 19" id="KW-0547">Nucleotide-binding</keyword>
<evidence type="ECO:0000256" key="3">
    <source>
        <dbReference type="ARBA" id="ARBA00022485"/>
    </source>
</evidence>
<keyword evidence="6 19" id="KW-0479">Metal-binding</keyword>
<evidence type="ECO:0000256" key="5">
    <source>
        <dbReference type="ARBA" id="ARBA00022722"/>
    </source>
</evidence>
<evidence type="ECO:0000259" key="22">
    <source>
        <dbReference type="Pfam" id="PF13087"/>
    </source>
</evidence>
<feature type="compositionally biased region" description="Low complexity" evidence="20">
    <location>
        <begin position="293"/>
        <end position="304"/>
    </location>
</feature>
<dbReference type="EMBL" id="FN649754">
    <property type="protein sequence ID" value="CBJ28362.1"/>
    <property type="molecule type" value="Genomic_DNA"/>
</dbReference>
<dbReference type="GO" id="GO:0005737">
    <property type="term" value="C:cytoplasm"/>
    <property type="evidence" value="ECO:0007669"/>
    <property type="project" value="TreeGrafter"/>
</dbReference>
<dbReference type="GO" id="GO:0016887">
    <property type="term" value="F:ATP hydrolysis activity"/>
    <property type="evidence" value="ECO:0007669"/>
    <property type="project" value="RHEA"/>
</dbReference>
<dbReference type="AlphaFoldDB" id="D7FGT6"/>
<dbReference type="GO" id="GO:0051539">
    <property type="term" value="F:4 iron, 4 sulfur cluster binding"/>
    <property type="evidence" value="ECO:0007669"/>
    <property type="project" value="UniProtKB-UniRule"/>
</dbReference>
<dbReference type="OrthoDB" id="306218at2759"/>
<dbReference type="Pfam" id="PF13086">
    <property type="entry name" value="AAA_11"/>
    <property type="match status" value="2"/>
</dbReference>
<dbReference type="SUPFAM" id="SSF52540">
    <property type="entry name" value="P-loop containing nucleoside triphosphate hydrolases"/>
    <property type="match status" value="1"/>
</dbReference>
<evidence type="ECO:0000259" key="21">
    <source>
        <dbReference type="Pfam" id="PF13086"/>
    </source>
</evidence>
<dbReference type="GO" id="GO:0071932">
    <property type="term" value="P:replication fork reversal"/>
    <property type="evidence" value="ECO:0007669"/>
    <property type="project" value="TreeGrafter"/>
</dbReference>
<dbReference type="InterPro" id="IPR041679">
    <property type="entry name" value="DNA2/NAM7-like_C"/>
</dbReference>
<evidence type="ECO:0000256" key="20">
    <source>
        <dbReference type="SAM" id="MobiDB-lite"/>
    </source>
</evidence>
<evidence type="ECO:0000256" key="16">
    <source>
        <dbReference type="ARBA" id="ARBA00023242"/>
    </source>
</evidence>
<dbReference type="EMBL" id="FN647694">
    <property type="protein sequence ID" value="CBJ28362.1"/>
    <property type="molecule type" value="Genomic_DNA"/>
</dbReference>
<dbReference type="CDD" id="cd18041">
    <property type="entry name" value="DEXXQc_DNA2"/>
    <property type="match status" value="1"/>
</dbReference>
<evidence type="ECO:0000256" key="11">
    <source>
        <dbReference type="ARBA" id="ARBA00022840"/>
    </source>
</evidence>
<keyword evidence="8 19" id="KW-0227">DNA damage</keyword>